<keyword evidence="2" id="KW-1185">Reference proteome</keyword>
<protein>
    <submittedName>
        <fullName evidence="1">Uncharacterized protein</fullName>
    </submittedName>
</protein>
<gene>
    <name evidence="1" type="ORF">SAMN05421802_11031</name>
</gene>
<sequence length="38" mass="4135">MREIEIARGGFTVFARVLGETQAPAHGWGLNPRPKTAV</sequence>
<evidence type="ECO:0000313" key="1">
    <source>
        <dbReference type="EMBL" id="SIQ28480.1"/>
    </source>
</evidence>
<organism evidence="1 2">
    <name type="scientific">Corynebacterium afermentans</name>
    <dbReference type="NCBI Taxonomy" id="38286"/>
    <lineage>
        <taxon>Bacteria</taxon>
        <taxon>Bacillati</taxon>
        <taxon>Actinomycetota</taxon>
        <taxon>Actinomycetes</taxon>
        <taxon>Mycobacteriales</taxon>
        <taxon>Corynebacteriaceae</taxon>
        <taxon>Corynebacterium</taxon>
    </lineage>
</organism>
<dbReference type="AlphaFoldDB" id="A0A9X8WI06"/>
<evidence type="ECO:0000313" key="2">
    <source>
        <dbReference type="Proteomes" id="UP000185547"/>
    </source>
</evidence>
<proteinExistence type="predicted"/>
<name>A0A9X8WI06_9CORY</name>
<dbReference type="Proteomes" id="UP000185547">
    <property type="component" value="Unassembled WGS sequence"/>
</dbReference>
<comment type="caution">
    <text evidence="1">The sequence shown here is derived from an EMBL/GenBank/DDBJ whole genome shotgun (WGS) entry which is preliminary data.</text>
</comment>
<dbReference type="EMBL" id="FTMH01000010">
    <property type="protein sequence ID" value="SIQ28480.1"/>
    <property type="molecule type" value="Genomic_DNA"/>
</dbReference>
<reference evidence="1 2" key="1">
    <citation type="submission" date="2017-01" db="EMBL/GenBank/DDBJ databases">
        <authorList>
            <person name="Varghese N."/>
            <person name="Submissions S."/>
        </authorList>
    </citation>
    <scope>NUCLEOTIDE SEQUENCE [LARGE SCALE GENOMIC DNA]</scope>
    <source>
        <strain evidence="1 2">DSM 44280</strain>
    </source>
</reference>
<accession>A0A9X8WI06</accession>